<comment type="caution">
    <text evidence="2">The sequence shown here is derived from an EMBL/GenBank/DDBJ whole genome shotgun (WGS) entry which is preliminary data.</text>
</comment>
<accession>A0A5J4W0F7</accession>
<gene>
    <name evidence="2" type="ORF">EZS28_016154</name>
</gene>
<dbReference type="AlphaFoldDB" id="A0A5J4W0F7"/>
<reference evidence="2 3" key="1">
    <citation type="submission" date="2019-03" db="EMBL/GenBank/DDBJ databases">
        <title>Single cell metagenomics reveals metabolic interactions within the superorganism composed of flagellate Streblomastix strix and complex community of Bacteroidetes bacteria on its surface.</title>
        <authorList>
            <person name="Treitli S.C."/>
            <person name="Kolisko M."/>
            <person name="Husnik F."/>
            <person name="Keeling P."/>
            <person name="Hampl V."/>
        </authorList>
    </citation>
    <scope>NUCLEOTIDE SEQUENCE [LARGE SCALE GENOMIC DNA]</scope>
    <source>
        <strain evidence="2">ST1C</strain>
    </source>
</reference>
<proteinExistence type="predicted"/>
<organism evidence="2 3">
    <name type="scientific">Streblomastix strix</name>
    <dbReference type="NCBI Taxonomy" id="222440"/>
    <lineage>
        <taxon>Eukaryota</taxon>
        <taxon>Metamonada</taxon>
        <taxon>Preaxostyla</taxon>
        <taxon>Oxymonadida</taxon>
        <taxon>Streblomastigidae</taxon>
        <taxon>Streblomastix</taxon>
    </lineage>
</organism>
<dbReference type="Proteomes" id="UP000324800">
    <property type="component" value="Unassembled WGS sequence"/>
</dbReference>
<dbReference type="EMBL" id="SNRW01004032">
    <property type="protein sequence ID" value="KAA6388318.1"/>
    <property type="molecule type" value="Genomic_DNA"/>
</dbReference>
<feature type="region of interest" description="Disordered" evidence="1">
    <location>
        <begin position="1"/>
        <end position="30"/>
    </location>
</feature>
<sequence length="156" mass="17502">MDPTADADCQHGAKGGNFKDNTGAEDKAVEPSIPHAQTEWRMEKNLRLTNIEYRAYSQTLQDDRHPRYDLDVENSGLDVHVLCNVCLQSLNDQLTIATISGVPDTGNQLHISGDAIWDQYCAIFICESSTTYSGESERERQNANIELCGRYYSVQQ</sequence>
<evidence type="ECO:0000313" key="2">
    <source>
        <dbReference type="EMBL" id="KAA6388318.1"/>
    </source>
</evidence>
<protein>
    <submittedName>
        <fullName evidence="2">Uncharacterized protein</fullName>
    </submittedName>
</protein>
<evidence type="ECO:0000313" key="3">
    <source>
        <dbReference type="Proteomes" id="UP000324800"/>
    </source>
</evidence>
<evidence type="ECO:0000256" key="1">
    <source>
        <dbReference type="SAM" id="MobiDB-lite"/>
    </source>
</evidence>
<name>A0A5J4W0F7_9EUKA</name>